<dbReference type="EMBL" id="WIXE01012081">
    <property type="protein sequence ID" value="KAK5976243.1"/>
    <property type="molecule type" value="Genomic_DNA"/>
</dbReference>
<dbReference type="Proteomes" id="UP001331761">
    <property type="component" value="Unassembled WGS sequence"/>
</dbReference>
<evidence type="ECO:0000313" key="4">
    <source>
        <dbReference type="Proteomes" id="UP001331761"/>
    </source>
</evidence>
<sequence length="176" mass="20516">MSSWFSKPDPKDQMRENNKNVRRANRELESDRRALERREKELVCCTRETARPTTQAEGETCWNELQIHGHWCSEQYEQDVSSNGINSWHNEDHGKLMPMERMQRNERGSDGQERLGLSEEMMNDALDSILDELGDEEEQNAIVNQAFDEIGIECQSKLAAVQSTHIRWCRFQTEVG</sequence>
<dbReference type="AlphaFoldDB" id="A0AAN8FVB2"/>
<gene>
    <name evidence="3" type="ORF">GCK32_005324</name>
</gene>
<dbReference type="InterPro" id="IPR005024">
    <property type="entry name" value="Snf7_fam"/>
</dbReference>
<evidence type="ECO:0000313" key="3">
    <source>
        <dbReference type="EMBL" id="KAK5976243.1"/>
    </source>
</evidence>
<organism evidence="3 4">
    <name type="scientific">Trichostrongylus colubriformis</name>
    <name type="common">Black scour worm</name>
    <dbReference type="NCBI Taxonomy" id="6319"/>
    <lineage>
        <taxon>Eukaryota</taxon>
        <taxon>Metazoa</taxon>
        <taxon>Ecdysozoa</taxon>
        <taxon>Nematoda</taxon>
        <taxon>Chromadorea</taxon>
        <taxon>Rhabditida</taxon>
        <taxon>Rhabditina</taxon>
        <taxon>Rhabditomorpha</taxon>
        <taxon>Strongyloidea</taxon>
        <taxon>Trichostrongylidae</taxon>
        <taxon>Trichostrongylus</taxon>
    </lineage>
</organism>
<name>A0AAN8FVB2_TRICO</name>
<keyword evidence="4" id="KW-1185">Reference proteome</keyword>
<protein>
    <submittedName>
        <fullName evidence="3">Uncharacterized protein</fullName>
    </submittedName>
</protein>
<reference evidence="3 4" key="1">
    <citation type="submission" date="2019-10" db="EMBL/GenBank/DDBJ databases">
        <title>Assembly and Annotation for the nematode Trichostrongylus colubriformis.</title>
        <authorList>
            <person name="Martin J."/>
        </authorList>
    </citation>
    <scope>NUCLEOTIDE SEQUENCE [LARGE SCALE GENOMIC DNA]</scope>
    <source>
        <strain evidence="3">G859</strain>
        <tissue evidence="3">Whole worm</tissue>
    </source>
</reference>
<evidence type="ECO:0000256" key="1">
    <source>
        <dbReference type="ARBA" id="ARBA00006190"/>
    </source>
</evidence>
<evidence type="ECO:0000256" key="2">
    <source>
        <dbReference type="SAM" id="MobiDB-lite"/>
    </source>
</evidence>
<feature type="region of interest" description="Disordered" evidence="2">
    <location>
        <begin position="1"/>
        <end position="33"/>
    </location>
</feature>
<dbReference type="PANTHER" id="PTHR10476">
    <property type="entry name" value="CHARGED MULTIVESICULAR BODY PROTEIN"/>
    <property type="match status" value="1"/>
</dbReference>
<accession>A0AAN8FVB2</accession>
<dbReference type="Gene3D" id="6.10.140.1230">
    <property type="match status" value="2"/>
</dbReference>
<feature type="compositionally biased region" description="Basic and acidic residues" evidence="2">
    <location>
        <begin position="8"/>
        <end position="33"/>
    </location>
</feature>
<comment type="similarity">
    <text evidence="1">Belongs to the SNF7 family.</text>
</comment>
<proteinExistence type="inferred from homology"/>
<comment type="caution">
    <text evidence="3">The sequence shown here is derived from an EMBL/GenBank/DDBJ whole genome shotgun (WGS) entry which is preliminary data.</text>
</comment>
<dbReference type="GO" id="GO:0007034">
    <property type="term" value="P:vacuolar transport"/>
    <property type="evidence" value="ECO:0007669"/>
    <property type="project" value="InterPro"/>
</dbReference>